<dbReference type="Pfam" id="PF00563">
    <property type="entry name" value="EAL"/>
    <property type="match status" value="1"/>
</dbReference>
<dbReference type="FunFam" id="3.30.70.270:FF:000001">
    <property type="entry name" value="Diguanylate cyclase domain protein"/>
    <property type="match status" value="1"/>
</dbReference>
<dbReference type="OrthoDB" id="9759607at2"/>
<dbReference type="NCBIfam" id="TIGR00254">
    <property type="entry name" value="GGDEF"/>
    <property type="match status" value="1"/>
</dbReference>
<evidence type="ECO:0000259" key="2">
    <source>
        <dbReference type="PROSITE" id="PS50112"/>
    </source>
</evidence>
<dbReference type="PROSITE" id="PS50883">
    <property type="entry name" value="EAL"/>
    <property type="match status" value="1"/>
</dbReference>
<dbReference type="InterPro" id="IPR000014">
    <property type="entry name" value="PAS"/>
</dbReference>
<dbReference type="PROSITE" id="PS50887">
    <property type="entry name" value="GGDEF"/>
    <property type="match status" value="1"/>
</dbReference>
<evidence type="ECO:0000313" key="5">
    <source>
        <dbReference type="EMBL" id="KAB2332631.1"/>
    </source>
</evidence>
<name>A0A7V7UVA4_9BACI</name>
<dbReference type="InterPro" id="IPR001633">
    <property type="entry name" value="EAL_dom"/>
</dbReference>
<dbReference type="Gene3D" id="3.30.450.20">
    <property type="entry name" value="PAS domain"/>
    <property type="match status" value="1"/>
</dbReference>
<evidence type="ECO:0000259" key="4">
    <source>
        <dbReference type="PROSITE" id="PS50887"/>
    </source>
</evidence>
<dbReference type="SMART" id="SM00091">
    <property type="entry name" value="PAS"/>
    <property type="match status" value="1"/>
</dbReference>
<dbReference type="PANTHER" id="PTHR44757:SF2">
    <property type="entry name" value="BIOFILM ARCHITECTURE MAINTENANCE PROTEIN MBAA"/>
    <property type="match status" value="1"/>
</dbReference>
<keyword evidence="1" id="KW-0812">Transmembrane</keyword>
<feature type="transmembrane region" description="Helical" evidence="1">
    <location>
        <begin position="6"/>
        <end position="25"/>
    </location>
</feature>
<dbReference type="InterPro" id="IPR035965">
    <property type="entry name" value="PAS-like_dom_sf"/>
</dbReference>
<evidence type="ECO:0000313" key="6">
    <source>
        <dbReference type="Proteomes" id="UP000441354"/>
    </source>
</evidence>
<feature type="transmembrane region" description="Helical" evidence="1">
    <location>
        <begin position="80"/>
        <end position="101"/>
    </location>
</feature>
<evidence type="ECO:0000256" key="1">
    <source>
        <dbReference type="SAM" id="Phobius"/>
    </source>
</evidence>
<organism evidence="5 6">
    <name type="scientific">Bacillus mesophilum</name>
    <dbReference type="NCBI Taxonomy" id="1071718"/>
    <lineage>
        <taxon>Bacteria</taxon>
        <taxon>Bacillati</taxon>
        <taxon>Bacillota</taxon>
        <taxon>Bacilli</taxon>
        <taxon>Bacillales</taxon>
        <taxon>Bacillaceae</taxon>
        <taxon>Bacillus</taxon>
    </lineage>
</organism>
<feature type="transmembrane region" description="Helical" evidence="1">
    <location>
        <begin position="113"/>
        <end position="134"/>
    </location>
</feature>
<dbReference type="SUPFAM" id="SSF141868">
    <property type="entry name" value="EAL domain-like"/>
    <property type="match status" value="1"/>
</dbReference>
<dbReference type="SMART" id="SM00267">
    <property type="entry name" value="GGDEF"/>
    <property type="match status" value="1"/>
</dbReference>
<gene>
    <name evidence="5" type="ORF">F7732_11095</name>
</gene>
<dbReference type="CDD" id="cd01949">
    <property type="entry name" value="GGDEF"/>
    <property type="match status" value="1"/>
</dbReference>
<dbReference type="RefSeq" id="WP_151573930.1">
    <property type="nucleotide sequence ID" value="NZ_WBOT01000003.1"/>
</dbReference>
<evidence type="ECO:0000259" key="3">
    <source>
        <dbReference type="PROSITE" id="PS50883"/>
    </source>
</evidence>
<dbReference type="InterPro" id="IPR029787">
    <property type="entry name" value="Nucleotide_cyclase"/>
</dbReference>
<dbReference type="CDD" id="cd00130">
    <property type="entry name" value="PAS"/>
    <property type="match status" value="1"/>
</dbReference>
<dbReference type="CDD" id="cd01948">
    <property type="entry name" value="EAL"/>
    <property type="match status" value="1"/>
</dbReference>
<dbReference type="SUPFAM" id="SSF55073">
    <property type="entry name" value="Nucleotide cyclase"/>
    <property type="match status" value="1"/>
</dbReference>
<dbReference type="FunFam" id="3.20.20.450:FF:000001">
    <property type="entry name" value="Cyclic di-GMP phosphodiesterase yahA"/>
    <property type="match status" value="1"/>
</dbReference>
<dbReference type="InterPro" id="IPR052155">
    <property type="entry name" value="Biofilm_reg_signaling"/>
</dbReference>
<feature type="transmembrane region" description="Helical" evidence="1">
    <location>
        <begin position="190"/>
        <end position="207"/>
    </location>
</feature>
<keyword evidence="1" id="KW-1133">Transmembrane helix</keyword>
<dbReference type="InterPro" id="IPR043128">
    <property type="entry name" value="Rev_trsase/Diguanyl_cyclase"/>
</dbReference>
<dbReference type="AlphaFoldDB" id="A0A7V7UVA4"/>
<dbReference type="SUPFAM" id="SSF55785">
    <property type="entry name" value="PYP-like sensor domain (PAS domain)"/>
    <property type="match status" value="1"/>
</dbReference>
<dbReference type="EMBL" id="WBOT01000003">
    <property type="protein sequence ID" value="KAB2332631.1"/>
    <property type="molecule type" value="Genomic_DNA"/>
</dbReference>
<dbReference type="SMART" id="SM00052">
    <property type="entry name" value="EAL"/>
    <property type="match status" value="1"/>
</dbReference>
<dbReference type="Proteomes" id="UP000441354">
    <property type="component" value="Unassembled WGS sequence"/>
</dbReference>
<comment type="caution">
    <text evidence="5">The sequence shown here is derived from an EMBL/GenBank/DDBJ whole genome shotgun (WGS) entry which is preliminary data.</text>
</comment>
<dbReference type="Pfam" id="PF13426">
    <property type="entry name" value="PAS_9"/>
    <property type="match status" value="1"/>
</dbReference>
<dbReference type="NCBIfam" id="TIGR00229">
    <property type="entry name" value="sensory_box"/>
    <property type="match status" value="1"/>
</dbReference>
<dbReference type="Gene3D" id="3.20.20.450">
    <property type="entry name" value="EAL domain"/>
    <property type="match status" value="1"/>
</dbReference>
<dbReference type="InterPro" id="IPR000160">
    <property type="entry name" value="GGDEF_dom"/>
</dbReference>
<keyword evidence="1" id="KW-0472">Membrane</keyword>
<dbReference type="InterPro" id="IPR035919">
    <property type="entry name" value="EAL_sf"/>
</dbReference>
<reference evidence="5 6" key="1">
    <citation type="journal article" date="2014" name="Arch. Microbiol.">
        <title>Bacillus mesophilum sp. nov., strain IITR-54T, a novel 4-chlorobiphenyl dechlorinating bacterium.</title>
        <authorList>
            <person name="Manickam N."/>
            <person name="Singh N.K."/>
            <person name="Bajaj A."/>
            <person name="Kumar R.M."/>
            <person name="Kaur G."/>
            <person name="Kaur N."/>
            <person name="Bala M."/>
            <person name="Kumar A."/>
            <person name="Mayilraj S."/>
        </authorList>
    </citation>
    <scope>NUCLEOTIDE SEQUENCE [LARGE SCALE GENOMIC DNA]</scope>
    <source>
        <strain evidence="5 6">IITR-54</strain>
    </source>
</reference>
<feature type="transmembrane region" description="Helical" evidence="1">
    <location>
        <begin position="213"/>
        <end position="237"/>
    </location>
</feature>
<feature type="transmembrane region" description="Helical" evidence="1">
    <location>
        <begin position="37"/>
        <end position="60"/>
    </location>
</feature>
<feature type="transmembrane region" description="Helical" evidence="1">
    <location>
        <begin position="150"/>
        <end position="169"/>
    </location>
</feature>
<dbReference type="PROSITE" id="PS50112">
    <property type="entry name" value="PAS"/>
    <property type="match status" value="1"/>
</dbReference>
<dbReference type="Gene3D" id="3.30.70.270">
    <property type="match status" value="1"/>
</dbReference>
<keyword evidence="6" id="KW-1185">Reference proteome</keyword>
<accession>A0A7V7UVA4</accession>
<feature type="domain" description="GGDEF" evidence="4">
    <location>
        <begin position="409"/>
        <end position="542"/>
    </location>
</feature>
<feature type="domain" description="EAL" evidence="3">
    <location>
        <begin position="551"/>
        <end position="805"/>
    </location>
</feature>
<feature type="domain" description="PAS" evidence="2">
    <location>
        <begin position="258"/>
        <end position="328"/>
    </location>
</feature>
<protein>
    <submittedName>
        <fullName evidence="5">EAL domain-containing protein</fullName>
    </submittedName>
</protein>
<dbReference type="PANTHER" id="PTHR44757">
    <property type="entry name" value="DIGUANYLATE CYCLASE DGCP"/>
    <property type="match status" value="1"/>
</dbReference>
<sequence length="812" mass="92812">MVNLLFYLLVCCVICVFIMNINIYAASASAGKKLHEVFYMLFLALLSSVIISFIPYISLLSMKVIILSDESIFLTLKNSIYTYIFSFITFFLLNTIGKFTINPLKAVTNRKKGILPYLLLSGMVAAFILLYIHYLLGSVYSISIHMNGKIITYSAVLLTASIYNIARIFEHLHIDRLMFNRTNTYTKSSVFFIVFSISYASTIYLFIESLVDGLNFSMALIAISSLLILFIITINYIENQMIYQHGLVESQNMKLKINEQQYRSLFQYNPDAIFILDLEGNLKEVNPSVFPLTGYTSEEILQLKINELLYKDETEKLSILLHQIKKGSSISFETFIIAKNKEIVNLQVTASQINIDDSLTGIYVIAQDVTEQNKVQKRVNFLAYHDELTGLLNRRAIYKEVDDQIKKDSFFATILIDVDLFKDINDHLGHAAGDTLLKLITMRLKYAVQKNGLIARLGGDEFLVCLTEVTNANEVKKIIEEIQLEMQKTFHLEGQQKEITLSMGISYYPKDGQDYHKLIKHADMAMYAAKKAGRNNYSEYKESLEENMLSKITMYEELKVAIEEEQFELYYQPKHSAKDKKIVGAEALIRWQHPTKGFVSPGDFIPLAEETNLIIQLGKWIIRQALKQYSDWVKGASTECHISINISPKQFIDPNFVPFLMKSLKEFSVSPSKIDIEITESLAIENTELTIEKIKILKDLGVQITMDDFGTGYTSLTILSKFPLDRIKIDQSFIRDLPNHQRHAAIVQSLISIARNLGIQVTAEGVENEDQLQCLREWECDEIQGFFYSKPLPASAFIEYWVEHNKDLKSGA</sequence>
<proteinExistence type="predicted"/>
<dbReference type="Pfam" id="PF00990">
    <property type="entry name" value="GGDEF"/>
    <property type="match status" value="1"/>
</dbReference>